<dbReference type="RefSeq" id="WP_051232417.1">
    <property type="nucleotide sequence ID" value="NZ_AUII01000004.1"/>
</dbReference>
<keyword evidence="3" id="KW-1185">Reference proteome</keyword>
<dbReference type="Proteomes" id="UP000321328">
    <property type="component" value="Unassembled WGS sequence"/>
</dbReference>
<sequence length="110" mass="11733">MGYGGRAGASTEHLSRSGDGGIDPDEAALESLTEEFPWVDLLPDDDRRRFAVDFVRAVQASAELGQWSVLAQVLVEWRATAAIHADPALAEELSRLIDGDFGPVPAPDGS</sequence>
<proteinExistence type="predicted"/>
<evidence type="ECO:0000256" key="1">
    <source>
        <dbReference type="SAM" id="MobiDB-lite"/>
    </source>
</evidence>
<accession>A0A511D0Q0</accession>
<dbReference type="STRING" id="1123024.GCA_000423625_01226"/>
<dbReference type="AlphaFoldDB" id="A0A511D0Q0"/>
<evidence type="ECO:0000313" key="2">
    <source>
        <dbReference type="EMBL" id="GEL18361.1"/>
    </source>
</evidence>
<protein>
    <submittedName>
        <fullName evidence="2">Uncharacterized protein</fullName>
    </submittedName>
</protein>
<dbReference type="OrthoDB" id="3378334at2"/>
<feature type="region of interest" description="Disordered" evidence="1">
    <location>
        <begin position="1"/>
        <end position="27"/>
    </location>
</feature>
<reference evidence="2 3" key="1">
    <citation type="submission" date="2019-07" db="EMBL/GenBank/DDBJ databases">
        <title>Whole genome shotgun sequence of Pseudonocardia asaccharolytica NBRC 16224.</title>
        <authorList>
            <person name="Hosoyama A."/>
            <person name="Uohara A."/>
            <person name="Ohji S."/>
            <person name="Ichikawa N."/>
        </authorList>
    </citation>
    <scope>NUCLEOTIDE SEQUENCE [LARGE SCALE GENOMIC DNA]</scope>
    <source>
        <strain evidence="2 3">NBRC 16224</strain>
    </source>
</reference>
<comment type="caution">
    <text evidence="2">The sequence shown here is derived from an EMBL/GenBank/DDBJ whole genome shotgun (WGS) entry which is preliminary data.</text>
</comment>
<gene>
    <name evidence="2" type="ORF">PA7_21980</name>
</gene>
<name>A0A511D0Q0_9PSEU</name>
<organism evidence="2 3">
    <name type="scientific">Pseudonocardia asaccharolytica DSM 44247 = NBRC 16224</name>
    <dbReference type="NCBI Taxonomy" id="1123024"/>
    <lineage>
        <taxon>Bacteria</taxon>
        <taxon>Bacillati</taxon>
        <taxon>Actinomycetota</taxon>
        <taxon>Actinomycetes</taxon>
        <taxon>Pseudonocardiales</taxon>
        <taxon>Pseudonocardiaceae</taxon>
        <taxon>Pseudonocardia</taxon>
    </lineage>
</organism>
<dbReference type="EMBL" id="BJVI01000019">
    <property type="protein sequence ID" value="GEL18361.1"/>
    <property type="molecule type" value="Genomic_DNA"/>
</dbReference>
<evidence type="ECO:0000313" key="3">
    <source>
        <dbReference type="Proteomes" id="UP000321328"/>
    </source>
</evidence>